<dbReference type="EMBL" id="CP071182">
    <property type="protein sequence ID" value="QSO47469.1"/>
    <property type="molecule type" value="Genomic_DNA"/>
</dbReference>
<evidence type="ECO:0000256" key="1">
    <source>
        <dbReference type="ARBA" id="ARBA00022475"/>
    </source>
</evidence>
<evidence type="ECO:0000313" key="7">
    <source>
        <dbReference type="EMBL" id="QSO47469.1"/>
    </source>
</evidence>
<gene>
    <name evidence="7" type="ORF">JZ786_24315</name>
</gene>
<keyword evidence="3" id="KW-0472">Membrane</keyword>
<proteinExistence type="predicted"/>
<keyword evidence="2 6" id="KW-0732">Signal</keyword>
<name>A0A9X7VYM9_9BACL</name>
<evidence type="ECO:0000313" key="8">
    <source>
        <dbReference type="Proteomes" id="UP000663505"/>
    </source>
</evidence>
<keyword evidence="4" id="KW-0564">Palmitate</keyword>
<keyword evidence="5 7" id="KW-0449">Lipoprotein</keyword>
<feature type="signal peptide" evidence="6">
    <location>
        <begin position="1"/>
        <end position="28"/>
    </location>
</feature>
<dbReference type="AlphaFoldDB" id="A0A9X7VYM9"/>
<sequence>MKYKAGLIGIMATSAIAAQMLMPVVAHASTSVKYASTAIEVTGQATLNPQHVVANDPWSGKSTSWVPVYYLQAALKSFGVHTTWNGNTLNVTSTPSGWNVNVSGAPQTGTPPTGEMQFSINGNQDDFIRAPKLIANDPASKAPTTYVPIYYANRFLKQRLQMNATWTGNAWSMTSQLNKYANEIALINAKGYDVPGTPYDVTRSAPNASVQTASGETLSAWIGVKMGSDGYNQFVFFFLNGKYLGTDTAKPSLEITSAKAAGNGIAVTYPVYRKNDSFADPTGTPVTITYAWNGSELVPNKSYPKQFQSSTISSSSTANAQVTKRSYASPSEAANAVINVEDGLGQMHSSNPPLNLGFGIKAHQNGSLGTYTINWTEGNWTIIVTGPSSSPETQVAQQVVTYLHTHMLPTPQNNGAIFIHQPGSSSNAAADWQSTIAWQEGTKVNELQQTGNPVEALQTVVNYK</sequence>
<dbReference type="RefSeq" id="WP_206656816.1">
    <property type="nucleotide sequence ID" value="NZ_CP071182.1"/>
</dbReference>
<keyword evidence="8" id="KW-1185">Reference proteome</keyword>
<dbReference type="Pfam" id="PF14041">
    <property type="entry name" value="Lipoprotein_21"/>
    <property type="match status" value="1"/>
</dbReference>
<dbReference type="InterPro" id="IPR025971">
    <property type="entry name" value="LppP/LprE"/>
</dbReference>
<evidence type="ECO:0000256" key="5">
    <source>
        <dbReference type="ARBA" id="ARBA00023288"/>
    </source>
</evidence>
<protein>
    <submittedName>
        <fullName evidence="7">LppP/LprE family lipoprotein</fullName>
    </submittedName>
</protein>
<evidence type="ECO:0000256" key="2">
    <source>
        <dbReference type="ARBA" id="ARBA00022729"/>
    </source>
</evidence>
<dbReference type="KEGG" id="afx:JZ786_24315"/>
<organism evidence="7 8">
    <name type="scientific">Alicyclobacillus mengziensis</name>
    <dbReference type="NCBI Taxonomy" id="2931921"/>
    <lineage>
        <taxon>Bacteria</taxon>
        <taxon>Bacillati</taxon>
        <taxon>Bacillota</taxon>
        <taxon>Bacilli</taxon>
        <taxon>Bacillales</taxon>
        <taxon>Alicyclobacillaceae</taxon>
        <taxon>Alicyclobacillus</taxon>
    </lineage>
</organism>
<evidence type="ECO:0000256" key="3">
    <source>
        <dbReference type="ARBA" id="ARBA00023136"/>
    </source>
</evidence>
<keyword evidence="1" id="KW-1003">Cell membrane</keyword>
<feature type="chain" id="PRO_5040795009" evidence="6">
    <location>
        <begin position="29"/>
        <end position="464"/>
    </location>
</feature>
<evidence type="ECO:0000256" key="4">
    <source>
        <dbReference type="ARBA" id="ARBA00023139"/>
    </source>
</evidence>
<evidence type="ECO:0000256" key="6">
    <source>
        <dbReference type="SAM" id="SignalP"/>
    </source>
</evidence>
<accession>A0A9X7VYM9</accession>
<dbReference type="Proteomes" id="UP000663505">
    <property type="component" value="Chromosome"/>
</dbReference>
<reference evidence="7 8" key="1">
    <citation type="submission" date="2021-02" db="EMBL/GenBank/DDBJ databases">
        <title>Alicyclobacillus curvatus sp. nov. and Alicyclobacillus mengziensis sp. nov., two acidophilic bacteria isolated from acid mine drainage.</title>
        <authorList>
            <person name="Huang Y."/>
        </authorList>
    </citation>
    <scope>NUCLEOTIDE SEQUENCE [LARGE SCALE GENOMIC DNA]</scope>
    <source>
        <strain evidence="7 8">S30H14</strain>
    </source>
</reference>